<comment type="caution">
    <text evidence="2">The sequence shown here is derived from an EMBL/GenBank/DDBJ whole genome shotgun (WGS) entry which is preliminary data.</text>
</comment>
<proteinExistence type="predicted"/>
<evidence type="ECO:0000313" key="2">
    <source>
        <dbReference type="EMBL" id="PAP93736.1"/>
    </source>
</evidence>
<name>A0A271KDG5_9HYPH</name>
<feature type="transmembrane region" description="Helical" evidence="1">
    <location>
        <begin position="117"/>
        <end position="136"/>
    </location>
</feature>
<dbReference type="OrthoDB" id="7906671at2"/>
<feature type="transmembrane region" description="Helical" evidence="1">
    <location>
        <begin position="7"/>
        <end position="40"/>
    </location>
</feature>
<keyword evidence="3" id="KW-1185">Reference proteome</keyword>
<dbReference type="RefSeq" id="WP_095520049.1">
    <property type="nucleotide sequence ID" value="NZ_NPKH01000024.1"/>
</dbReference>
<evidence type="ECO:0000256" key="1">
    <source>
        <dbReference type="SAM" id="Phobius"/>
    </source>
</evidence>
<sequence length="159" mass="17061">MNRLVAYLIRFAVILIGYVVAALAASAFLNIMFLASLGLMTDETQPAAQASLWFSVPFVALFVAYFAFMPAAIAILVSEIFGRRDWLFYALAGAVVAAVFLGFAYQTADANFEITDPRVVAAVVGCGMVGGIFYWLSAGRWAGSWREIGNPISPGRSGS</sequence>
<reference evidence="2 3" key="1">
    <citation type="submission" date="2017-08" db="EMBL/GenBank/DDBJ databases">
        <title>Mesorhizobium wenxinae sp. nov., a novel rhizobial species isolated from root nodules of chickpea (Cicer arietinum L.).</title>
        <authorList>
            <person name="Zhang J."/>
        </authorList>
    </citation>
    <scope>NUCLEOTIDE SEQUENCE [LARGE SCALE GENOMIC DNA]</scope>
    <source>
        <strain evidence="3">WYCCWR 10019</strain>
    </source>
</reference>
<gene>
    <name evidence="2" type="ORF">CIT31_19970</name>
</gene>
<dbReference type="AlphaFoldDB" id="A0A271KDG5"/>
<feature type="transmembrane region" description="Helical" evidence="1">
    <location>
        <begin position="52"/>
        <end position="77"/>
    </location>
</feature>
<accession>A0A271KDG5</accession>
<keyword evidence="1" id="KW-1133">Transmembrane helix</keyword>
<feature type="transmembrane region" description="Helical" evidence="1">
    <location>
        <begin position="86"/>
        <end position="105"/>
    </location>
</feature>
<protein>
    <submittedName>
        <fullName evidence="2">Uncharacterized protein</fullName>
    </submittedName>
</protein>
<keyword evidence="1" id="KW-0472">Membrane</keyword>
<organism evidence="2 3">
    <name type="scientific">Mesorhizobium wenxiniae</name>
    <dbReference type="NCBI Taxonomy" id="2014805"/>
    <lineage>
        <taxon>Bacteria</taxon>
        <taxon>Pseudomonadati</taxon>
        <taxon>Pseudomonadota</taxon>
        <taxon>Alphaproteobacteria</taxon>
        <taxon>Hyphomicrobiales</taxon>
        <taxon>Phyllobacteriaceae</taxon>
        <taxon>Mesorhizobium</taxon>
    </lineage>
</organism>
<dbReference type="EMBL" id="NPKH01000024">
    <property type="protein sequence ID" value="PAP93736.1"/>
    <property type="molecule type" value="Genomic_DNA"/>
</dbReference>
<evidence type="ECO:0000313" key="3">
    <source>
        <dbReference type="Proteomes" id="UP000215931"/>
    </source>
</evidence>
<dbReference type="Proteomes" id="UP000215931">
    <property type="component" value="Unassembled WGS sequence"/>
</dbReference>
<keyword evidence="1" id="KW-0812">Transmembrane</keyword>